<dbReference type="EMBL" id="VBAI01000032">
    <property type="protein sequence ID" value="TMJ12171.1"/>
    <property type="molecule type" value="Genomic_DNA"/>
</dbReference>
<feature type="region of interest" description="Disordered" evidence="8">
    <location>
        <begin position="1"/>
        <end position="27"/>
    </location>
</feature>
<dbReference type="CDD" id="cd06261">
    <property type="entry name" value="TM_PBP2"/>
    <property type="match status" value="1"/>
</dbReference>
<evidence type="ECO:0000313" key="11">
    <source>
        <dbReference type="EMBL" id="TMJ12171.1"/>
    </source>
</evidence>
<evidence type="ECO:0000256" key="8">
    <source>
        <dbReference type="SAM" id="MobiDB-lite"/>
    </source>
</evidence>
<keyword evidence="6 7" id="KW-0472">Membrane</keyword>
<dbReference type="GO" id="GO:0055085">
    <property type="term" value="P:transmembrane transport"/>
    <property type="evidence" value="ECO:0007669"/>
    <property type="project" value="InterPro"/>
</dbReference>
<feature type="domain" description="ABC transmembrane type-1" evidence="9">
    <location>
        <begin position="106"/>
        <end position="295"/>
    </location>
</feature>
<organism evidence="11 12">
    <name type="scientific">Candidatus Segetimicrobium genomatis</name>
    <dbReference type="NCBI Taxonomy" id="2569760"/>
    <lineage>
        <taxon>Bacteria</taxon>
        <taxon>Bacillati</taxon>
        <taxon>Candidatus Sysuimicrobiota</taxon>
        <taxon>Candidatus Sysuimicrobiia</taxon>
        <taxon>Candidatus Sysuimicrobiales</taxon>
        <taxon>Candidatus Segetimicrobiaceae</taxon>
        <taxon>Candidatus Segetimicrobium</taxon>
    </lineage>
</organism>
<comment type="caution">
    <text evidence="11">The sequence shown here is derived from an EMBL/GenBank/DDBJ whole genome shotgun (WGS) entry which is preliminary data.</text>
</comment>
<dbReference type="InterPro" id="IPR000515">
    <property type="entry name" value="MetI-like"/>
</dbReference>
<evidence type="ECO:0000313" key="13">
    <source>
        <dbReference type="Proteomes" id="UP000318661"/>
    </source>
</evidence>
<dbReference type="InterPro" id="IPR050366">
    <property type="entry name" value="BP-dependent_transpt_permease"/>
</dbReference>
<comment type="subcellular location">
    <subcellularLocation>
        <location evidence="1 7">Cell membrane</location>
        <topology evidence="1 7">Multi-pass membrane protein</topology>
    </subcellularLocation>
</comment>
<keyword evidence="3" id="KW-1003">Cell membrane</keyword>
<evidence type="ECO:0000256" key="4">
    <source>
        <dbReference type="ARBA" id="ARBA00022692"/>
    </source>
</evidence>
<feature type="transmembrane region" description="Helical" evidence="7">
    <location>
        <begin position="110"/>
        <end position="134"/>
    </location>
</feature>
<evidence type="ECO:0000256" key="7">
    <source>
        <dbReference type="RuleBase" id="RU363032"/>
    </source>
</evidence>
<dbReference type="Proteomes" id="UP000318661">
    <property type="component" value="Unassembled WGS sequence"/>
</dbReference>
<evidence type="ECO:0000256" key="6">
    <source>
        <dbReference type="ARBA" id="ARBA00023136"/>
    </source>
</evidence>
<evidence type="ECO:0000256" key="3">
    <source>
        <dbReference type="ARBA" id="ARBA00022475"/>
    </source>
</evidence>
<feature type="transmembrane region" description="Helical" evidence="7">
    <location>
        <begin position="272"/>
        <end position="295"/>
    </location>
</feature>
<dbReference type="PANTHER" id="PTHR43386">
    <property type="entry name" value="OLIGOPEPTIDE TRANSPORT SYSTEM PERMEASE PROTEIN APPC"/>
    <property type="match status" value="1"/>
</dbReference>
<feature type="compositionally biased region" description="Basic and acidic residues" evidence="8">
    <location>
        <begin position="1"/>
        <end position="12"/>
    </location>
</feature>
<dbReference type="AlphaFoldDB" id="A0A537LVW9"/>
<dbReference type="Gene3D" id="1.10.3720.10">
    <property type="entry name" value="MetI-like"/>
    <property type="match status" value="1"/>
</dbReference>
<dbReference type="PANTHER" id="PTHR43386:SF25">
    <property type="entry name" value="PEPTIDE ABC TRANSPORTER PERMEASE PROTEIN"/>
    <property type="match status" value="1"/>
</dbReference>
<dbReference type="InterPro" id="IPR035906">
    <property type="entry name" value="MetI-like_sf"/>
</dbReference>
<evidence type="ECO:0000313" key="12">
    <source>
        <dbReference type="Proteomes" id="UP000315217"/>
    </source>
</evidence>
<dbReference type="Proteomes" id="UP000315217">
    <property type="component" value="Unassembled WGS sequence"/>
</dbReference>
<dbReference type="GO" id="GO:0005886">
    <property type="term" value="C:plasma membrane"/>
    <property type="evidence" value="ECO:0007669"/>
    <property type="project" value="UniProtKB-SubCell"/>
</dbReference>
<feature type="transmembrane region" description="Helical" evidence="7">
    <location>
        <begin position="45"/>
        <end position="67"/>
    </location>
</feature>
<protein>
    <submittedName>
        <fullName evidence="11">ABC transporter permease</fullName>
    </submittedName>
</protein>
<gene>
    <name evidence="11" type="ORF">E6G98_03495</name>
    <name evidence="10" type="ORF">E6G99_07905</name>
</gene>
<reference evidence="12 13" key="1">
    <citation type="journal article" date="2019" name="Nat. Microbiol.">
        <title>Mediterranean grassland soil C-N compound turnover is dependent on rainfall and depth, and is mediated by genomically divergent microorganisms.</title>
        <authorList>
            <person name="Diamond S."/>
            <person name="Andeer P.F."/>
            <person name="Li Z."/>
            <person name="Crits-Christoph A."/>
            <person name="Burstein D."/>
            <person name="Anantharaman K."/>
            <person name="Lane K.R."/>
            <person name="Thomas B.C."/>
            <person name="Pan C."/>
            <person name="Northen T.R."/>
            <person name="Banfield J.F."/>
        </authorList>
    </citation>
    <scope>NUCLEOTIDE SEQUENCE [LARGE SCALE GENOMIC DNA]</scope>
    <source>
        <strain evidence="11">NP_1</strain>
        <strain evidence="10">NP_2</strain>
    </source>
</reference>
<dbReference type="InterPro" id="IPR025966">
    <property type="entry name" value="OppC_N"/>
</dbReference>
<sequence>MSDSKDSRKATRGESSSYGTSAAGAPRRVAGGGRTWLGRFVGNRVAPIGLVIIAASLGVALCAPVLVPHDIRTMHPAEALRPPGGPYLFGTDEFGRDVLSRVLMGSRISLAVAFLSVLTSVLVGTTLGLTAGFYGGWWDAVTMRVMDIVFAFPAILLAIAIMAVLGTSVANLVLAIGIVYTPQFARVARAAALTVRGLEFVDAARALGLGNARIIGRHLIPNVLAPVTVQVSLSLSLAVLSESALSFLGLGTQPPTPSWGNMLSEGRQFLELAPWNAVFPGLAIMLVVLGFNLLGDGLRDLLDPRLR</sequence>
<dbReference type="SUPFAM" id="SSF161098">
    <property type="entry name" value="MetI-like"/>
    <property type="match status" value="1"/>
</dbReference>
<dbReference type="Pfam" id="PF00528">
    <property type="entry name" value="BPD_transp_1"/>
    <property type="match status" value="1"/>
</dbReference>
<name>A0A537LVW9_9BACT</name>
<keyword evidence="5 7" id="KW-1133">Transmembrane helix</keyword>
<dbReference type="EMBL" id="VBAJ01000197">
    <property type="protein sequence ID" value="TMJ07071.1"/>
    <property type="molecule type" value="Genomic_DNA"/>
</dbReference>
<evidence type="ECO:0000256" key="2">
    <source>
        <dbReference type="ARBA" id="ARBA00022448"/>
    </source>
</evidence>
<keyword evidence="4 7" id="KW-0812">Transmembrane</keyword>
<dbReference type="PROSITE" id="PS50928">
    <property type="entry name" value="ABC_TM1"/>
    <property type="match status" value="1"/>
</dbReference>
<evidence type="ECO:0000259" key="9">
    <source>
        <dbReference type="PROSITE" id="PS50928"/>
    </source>
</evidence>
<evidence type="ECO:0000256" key="5">
    <source>
        <dbReference type="ARBA" id="ARBA00022989"/>
    </source>
</evidence>
<proteinExistence type="inferred from homology"/>
<dbReference type="Pfam" id="PF12911">
    <property type="entry name" value="OppC_N"/>
    <property type="match status" value="1"/>
</dbReference>
<feature type="transmembrane region" description="Helical" evidence="7">
    <location>
        <begin position="154"/>
        <end position="180"/>
    </location>
</feature>
<evidence type="ECO:0000313" key="10">
    <source>
        <dbReference type="EMBL" id="TMJ07071.1"/>
    </source>
</evidence>
<keyword evidence="2 7" id="KW-0813">Transport</keyword>
<accession>A0A537LVW9</accession>
<comment type="similarity">
    <text evidence="7">Belongs to the binding-protein-dependent transport system permease family.</text>
</comment>
<evidence type="ECO:0000256" key="1">
    <source>
        <dbReference type="ARBA" id="ARBA00004651"/>
    </source>
</evidence>